<accession>A0AAE1CPW7</accession>
<organism evidence="1 2">
    <name type="scientific">Elysia crispata</name>
    <name type="common">lettuce slug</name>
    <dbReference type="NCBI Taxonomy" id="231223"/>
    <lineage>
        <taxon>Eukaryota</taxon>
        <taxon>Metazoa</taxon>
        <taxon>Spiralia</taxon>
        <taxon>Lophotrochozoa</taxon>
        <taxon>Mollusca</taxon>
        <taxon>Gastropoda</taxon>
        <taxon>Heterobranchia</taxon>
        <taxon>Euthyneura</taxon>
        <taxon>Panpulmonata</taxon>
        <taxon>Sacoglossa</taxon>
        <taxon>Placobranchoidea</taxon>
        <taxon>Plakobranchidae</taxon>
        <taxon>Elysia</taxon>
    </lineage>
</organism>
<sequence length="230" mass="26001">MGANEVLVMGKMGRWAEEGAAFVKLSPALTPRFCFKEFNSPREILMAAIARTFRLHGSVATRTRTHTHTYVHHENPKKHSTVSKDGRAAGKFMPQHIYSWPVMPIYSSIFVHQEANLEARTVMNERHFYPRVQEGSGQDKMRKMFSSGPGPHRALSSSFVRPAVGRREETILELRLMMVSPNSRTNETVERHAPAPLPVLNTNLLSVRRWETESILGAFCAICDVMGLQE</sequence>
<dbReference type="AlphaFoldDB" id="A0AAE1CPW7"/>
<protein>
    <submittedName>
        <fullName evidence="1">Uncharacterized protein</fullName>
    </submittedName>
</protein>
<dbReference type="Proteomes" id="UP001283361">
    <property type="component" value="Unassembled WGS sequence"/>
</dbReference>
<proteinExistence type="predicted"/>
<reference evidence="1" key="1">
    <citation type="journal article" date="2023" name="G3 (Bethesda)">
        <title>A reference genome for the long-term kleptoplast-retaining sea slug Elysia crispata morphotype clarki.</title>
        <authorList>
            <person name="Eastman K.E."/>
            <person name="Pendleton A.L."/>
            <person name="Shaikh M.A."/>
            <person name="Suttiyut T."/>
            <person name="Ogas R."/>
            <person name="Tomko P."/>
            <person name="Gavelis G."/>
            <person name="Widhalm J.R."/>
            <person name="Wisecaver J.H."/>
        </authorList>
    </citation>
    <scope>NUCLEOTIDE SEQUENCE</scope>
    <source>
        <strain evidence="1">ECLA1</strain>
    </source>
</reference>
<name>A0AAE1CPW7_9GAST</name>
<gene>
    <name evidence="1" type="ORF">RRG08_058890</name>
</gene>
<evidence type="ECO:0000313" key="2">
    <source>
        <dbReference type="Proteomes" id="UP001283361"/>
    </source>
</evidence>
<keyword evidence="2" id="KW-1185">Reference proteome</keyword>
<dbReference type="EMBL" id="JAWDGP010007240">
    <property type="protein sequence ID" value="KAK3727474.1"/>
    <property type="molecule type" value="Genomic_DNA"/>
</dbReference>
<evidence type="ECO:0000313" key="1">
    <source>
        <dbReference type="EMBL" id="KAK3727474.1"/>
    </source>
</evidence>
<comment type="caution">
    <text evidence="1">The sequence shown here is derived from an EMBL/GenBank/DDBJ whole genome shotgun (WGS) entry which is preliminary data.</text>
</comment>